<evidence type="ECO:0000313" key="3">
    <source>
        <dbReference type="Proteomes" id="UP000186922"/>
    </source>
</evidence>
<protein>
    <submittedName>
        <fullName evidence="2">Uncharacterized protein</fullName>
    </submittedName>
</protein>
<name>A0A1D1UC88_RAMVA</name>
<evidence type="ECO:0000313" key="2">
    <source>
        <dbReference type="EMBL" id="GAU87439.1"/>
    </source>
</evidence>
<dbReference type="Proteomes" id="UP000186922">
    <property type="component" value="Unassembled WGS sequence"/>
</dbReference>
<sequence>MNCPLVCIDELRVGLEAGSSDRISRRLIHVLRFTVLYNVTEADPSSHCFNLSDVVTLDDREVYDNQLKNIRSAKKATQTTSIILQNVATLIERISAVRPTLQHYDDALPAAARGEMVKALRHLTLAEEKSQHLPANISFVKWLAEAITDTKQRLIVASLQGVTKTLETLRTQNSQVGYVTLRNICRTRGIFVAPYHVREGAKATVPIDVIAAGKTTIQQNMNIRPLLRYRHVVQTLINETRGLDSAGLPRPGVRNGSRTSSKVSIDPRPVVSRPIDPQTTPGRCSTRGRLVNSIDPRVNRNQL</sequence>
<keyword evidence="3" id="KW-1185">Reference proteome</keyword>
<comment type="caution">
    <text evidence="2">The sequence shown here is derived from an EMBL/GenBank/DDBJ whole genome shotgun (WGS) entry which is preliminary data.</text>
</comment>
<reference evidence="2 3" key="1">
    <citation type="journal article" date="2016" name="Nat. Commun.">
        <title>Extremotolerant tardigrade genome and improved radiotolerance of human cultured cells by tardigrade-unique protein.</title>
        <authorList>
            <person name="Hashimoto T."/>
            <person name="Horikawa D.D."/>
            <person name="Saito Y."/>
            <person name="Kuwahara H."/>
            <person name="Kozuka-Hata H."/>
            <person name="Shin-I T."/>
            <person name="Minakuchi Y."/>
            <person name="Ohishi K."/>
            <person name="Motoyama A."/>
            <person name="Aizu T."/>
            <person name="Enomoto A."/>
            <person name="Kondo K."/>
            <person name="Tanaka S."/>
            <person name="Hara Y."/>
            <person name="Koshikawa S."/>
            <person name="Sagara H."/>
            <person name="Miura T."/>
            <person name="Yokobori S."/>
            <person name="Miyagawa K."/>
            <person name="Suzuki Y."/>
            <person name="Kubo T."/>
            <person name="Oyama M."/>
            <person name="Kohara Y."/>
            <person name="Fujiyama A."/>
            <person name="Arakawa K."/>
            <person name="Katayama T."/>
            <person name="Toyoda A."/>
            <person name="Kunieda T."/>
        </authorList>
    </citation>
    <scope>NUCLEOTIDE SEQUENCE [LARGE SCALE GENOMIC DNA]</scope>
    <source>
        <strain evidence="2 3">YOKOZUNA-1</strain>
    </source>
</reference>
<feature type="region of interest" description="Disordered" evidence="1">
    <location>
        <begin position="244"/>
        <end position="303"/>
    </location>
</feature>
<proteinExistence type="predicted"/>
<evidence type="ECO:0000256" key="1">
    <source>
        <dbReference type="SAM" id="MobiDB-lite"/>
    </source>
</evidence>
<gene>
    <name evidence="2" type="primary">RvY_00277-1</name>
    <name evidence="2" type="synonym">RvY_00277.1</name>
    <name evidence="2" type="ORF">RvY_00277</name>
</gene>
<dbReference type="OrthoDB" id="10267033at2759"/>
<dbReference type="EMBL" id="BDGG01000001">
    <property type="protein sequence ID" value="GAU87439.1"/>
    <property type="molecule type" value="Genomic_DNA"/>
</dbReference>
<organism evidence="2 3">
    <name type="scientific">Ramazzottius varieornatus</name>
    <name type="common">Water bear</name>
    <name type="synonym">Tardigrade</name>
    <dbReference type="NCBI Taxonomy" id="947166"/>
    <lineage>
        <taxon>Eukaryota</taxon>
        <taxon>Metazoa</taxon>
        <taxon>Ecdysozoa</taxon>
        <taxon>Tardigrada</taxon>
        <taxon>Eutardigrada</taxon>
        <taxon>Parachela</taxon>
        <taxon>Hypsibioidea</taxon>
        <taxon>Ramazzottiidae</taxon>
        <taxon>Ramazzottius</taxon>
    </lineage>
</organism>
<accession>A0A1D1UC88</accession>
<dbReference type="AlphaFoldDB" id="A0A1D1UC88"/>